<gene>
    <name evidence="2" type="ORF">SAMN05421738_10577</name>
</gene>
<evidence type="ECO:0000256" key="1">
    <source>
        <dbReference type="SAM" id="Phobius"/>
    </source>
</evidence>
<sequence length="176" mass="20075">MTALLSLLIIFLIFGVFVSTFFIIAVSDAKVREKNELFILESLPHDVVLKAVVRYNIGRPQGRFLKMKSFQGSGVLYVQGDKLIFKDILGNEDHTYDLETCKMSWVENKINGITNAFKVADHEAIIFFYIDKGVFIFKTIEENASTSDLYIRLKGLRKELKNAKKVESANEESNQL</sequence>
<keyword evidence="1" id="KW-0812">Transmembrane</keyword>
<accession>A0A1I4VD95</accession>
<organism evidence="2 3">
    <name type="scientific">Algoriella xinjiangensis</name>
    <dbReference type="NCBI Taxonomy" id="684065"/>
    <lineage>
        <taxon>Bacteria</taxon>
        <taxon>Pseudomonadati</taxon>
        <taxon>Bacteroidota</taxon>
        <taxon>Flavobacteriia</taxon>
        <taxon>Flavobacteriales</taxon>
        <taxon>Weeksellaceae</taxon>
        <taxon>Algoriella</taxon>
    </lineage>
</organism>
<dbReference type="EMBL" id="FOUZ01000005">
    <property type="protein sequence ID" value="SFM99153.1"/>
    <property type="molecule type" value="Genomic_DNA"/>
</dbReference>
<dbReference type="AlphaFoldDB" id="A0A1I4VD95"/>
<reference evidence="3" key="1">
    <citation type="submission" date="2016-10" db="EMBL/GenBank/DDBJ databases">
        <authorList>
            <person name="Varghese N."/>
            <person name="Submissions S."/>
        </authorList>
    </citation>
    <scope>NUCLEOTIDE SEQUENCE [LARGE SCALE GENOMIC DNA]</scope>
    <source>
        <strain evidence="3">XJ109</strain>
    </source>
</reference>
<keyword evidence="1" id="KW-1133">Transmembrane helix</keyword>
<keyword evidence="1" id="KW-0472">Membrane</keyword>
<dbReference type="OrthoDB" id="1258603at2"/>
<protein>
    <recommendedName>
        <fullName evidence="4">PH domain-containing protein</fullName>
    </recommendedName>
</protein>
<proteinExistence type="predicted"/>
<evidence type="ECO:0008006" key="4">
    <source>
        <dbReference type="Google" id="ProtNLM"/>
    </source>
</evidence>
<name>A0A1I4VD95_9FLAO</name>
<evidence type="ECO:0000313" key="2">
    <source>
        <dbReference type="EMBL" id="SFM99153.1"/>
    </source>
</evidence>
<keyword evidence="3" id="KW-1185">Reference proteome</keyword>
<feature type="transmembrane region" description="Helical" evidence="1">
    <location>
        <begin position="6"/>
        <end position="26"/>
    </location>
</feature>
<evidence type="ECO:0000313" key="3">
    <source>
        <dbReference type="Proteomes" id="UP000199149"/>
    </source>
</evidence>
<dbReference type="Proteomes" id="UP000199149">
    <property type="component" value="Unassembled WGS sequence"/>
</dbReference>
<dbReference type="RefSeq" id="WP_092907440.1">
    <property type="nucleotide sequence ID" value="NZ_FOUZ01000005.1"/>
</dbReference>